<keyword evidence="1" id="KW-0496">Mitochondrion</keyword>
<accession>A0A6B9MSP1</accession>
<keyword evidence="1" id="KW-0687">Ribonucleoprotein</keyword>
<dbReference type="AlphaFoldDB" id="A0A6B9MSP1"/>
<dbReference type="EMBL" id="MK674497">
    <property type="protein sequence ID" value="QHD26791.1"/>
    <property type="molecule type" value="Genomic_DNA"/>
</dbReference>
<sequence length="444" mass="53234">MTKQEREKARLIFSHYLGKASRKDEIISKLDTNQTSNQKKYLPSFTKEWKSTIYSFDKRVLTSIPTLMENVNKIIRSYLDLFFKNYKFANMHKFVLLKRRRNFLRKIFSSRVEIRYINDKVIITLYVLNRERELLQKKFVKMNSLIKRSLIRRWFNLMYKNKLSKIHRTFNSLNNKYLFLPSMMRKNLYLKSKIENFNKFKIFKSFHMEKIWANLLHSYLNIYLTKLRKYNLLYSLNTFKFNKLNMLWVLTTILNKFNILKNKKIEYNIINLKYLTNNPDLFTNVLALRLKRQKMKGFREISKILKRAYMPNVINSAQERIYIKAMAKNKLKFNQFFSYLVNGKGLSKIIYKNKSSDNIYNSIKYKNIGGIKVEIKGRLTKRYRADRSIYLLRWKGGLKNIDSSFQKKSTTLLRGNVKPNTAYSITASKRRIGAFAVKGWIAGK</sequence>
<name>A0A6B9MSP1_9PEZI</name>
<evidence type="ECO:0000313" key="1">
    <source>
        <dbReference type="EMBL" id="QHD26791.1"/>
    </source>
</evidence>
<dbReference type="GO" id="GO:0005840">
    <property type="term" value="C:ribosome"/>
    <property type="evidence" value="ECO:0007669"/>
    <property type="project" value="UniProtKB-KW"/>
</dbReference>
<gene>
    <name evidence="1" type="primary">rps3</name>
</gene>
<keyword evidence="1" id="KW-0689">Ribosomal protein</keyword>
<organism evidence="1">
    <name type="scientific">Podosphaera xanthii</name>
    <dbReference type="NCBI Taxonomy" id="135283"/>
    <lineage>
        <taxon>Eukaryota</taxon>
        <taxon>Fungi</taxon>
        <taxon>Dikarya</taxon>
        <taxon>Ascomycota</taxon>
        <taxon>Pezizomycotina</taxon>
        <taxon>Leotiomycetes</taxon>
        <taxon>Erysiphales</taxon>
        <taxon>Erysiphaceae</taxon>
        <taxon>Podosphaera</taxon>
    </lineage>
</organism>
<proteinExistence type="predicted"/>
<protein>
    <submittedName>
        <fullName evidence="1">Ribosomal proteins 3</fullName>
    </submittedName>
</protein>
<geneLocation type="mitochondrion" evidence="1"/>
<reference evidence="1" key="1">
    <citation type="journal article" date="2019" name="Mitochondrial DNA Part B Resour">
        <title>Mitochondrial genome of the Podosphaera xanthii: a plant pathogen causes powdery mildew in cucurbits.</title>
        <authorList>
            <person name="Kim S."/>
            <person name="Jung M."/>
            <person name="Oh E.A."/>
            <person name="Ho Kim T."/>
            <person name="Kim J.-G."/>
        </authorList>
    </citation>
    <scope>NUCLEOTIDE SEQUENCE</scope>
</reference>